<dbReference type="EMBL" id="PDEV01000004">
    <property type="protein sequence ID" value="PEN15829.1"/>
    <property type="molecule type" value="Genomic_DNA"/>
</dbReference>
<proteinExistence type="predicted"/>
<feature type="transmembrane region" description="Helical" evidence="1">
    <location>
        <begin position="242"/>
        <end position="260"/>
    </location>
</feature>
<dbReference type="AlphaFoldDB" id="A0A2A8D4H0"/>
<accession>A0A2A8D4H0</accession>
<feature type="transmembrane region" description="Helical" evidence="1">
    <location>
        <begin position="177"/>
        <end position="198"/>
    </location>
</feature>
<organism evidence="2 3">
    <name type="scientific">Rothia dentocariosa</name>
    <dbReference type="NCBI Taxonomy" id="2047"/>
    <lineage>
        <taxon>Bacteria</taxon>
        <taxon>Bacillati</taxon>
        <taxon>Actinomycetota</taxon>
        <taxon>Actinomycetes</taxon>
        <taxon>Micrococcales</taxon>
        <taxon>Micrococcaceae</taxon>
        <taxon>Rothia</taxon>
    </lineage>
</organism>
<name>A0A2A8D4H0_9MICC</name>
<keyword evidence="1" id="KW-0472">Membrane</keyword>
<evidence type="ECO:0000313" key="2">
    <source>
        <dbReference type="EMBL" id="PEN15829.1"/>
    </source>
</evidence>
<protein>
    <submittedName>
        <fullName evidence="2">Uncharacterized protein</fullName>
    </submittedName>
</protein>
<dbReference type="Proteomes" id="UP000219947">
    <property type="component" value="Unassembled WGS sequence"/>
</dbReference>
<evidence type="ECO:0000256" key="1">
    <source>
        <dbReference type="SAM" id="Phobius"/>
    </source>
</evidence>
<feature type="transmembrane region" description="Helical" evidence="1">
    <location>
        <begin position="214"/>
        <end position="236"/>
    </location>
</feature>
<feature type="transmembrane region" description="Helical" evidence="1">
    <location>
        <begin position="144"/>
        <end position="165"/>
    </location>
</feature>
<reference evidence="2" key="1">
    <citation type="submission" date="2017-10" db="EMBL/GenBank/DDBJ databases">
        <title>Kefir isolates.</title>
        <authorList>
            <person name="Kim Y."/>
            <person name="Blasche S."/>
        </authorList>
    </citation>
    <scope>NUCLEOTIDE SEQUENCE [LARGE SCALE GENOMIC DNA]</scope>
    <source>
        <strain evidence="2">OG2-2</strain>
    </source>
</reference>
<evidence type="ECO:0000313" key="3">
    <source>
        <dbReference type="Proteomes" id="UP000219947"/>
    </source>
</evidence>
<keyword evidence="1" id="KW-0812">Transmembrane</keyword>
<comment type="caution">
    <text evidence="2">The sequence shown here is derived from an EMBL/GenBank/DDBJ whole genome shotgun (WGS) entry which is preliminary data.</text>
</comment>
<gene>
    <name evidence="2" type="ORF">CRM92_09450</name>
</gene>
<keyword evidence="3" id="KW-1185">Reference proteome</keyword>
<keyword evidence="1" id="KW-1133">Transmembrane helix</keyword>
<sequence length="342" mass="38147">MRKVLGTENVDNTSHGITGKTKSVVALRTRVSALAETITEYSKAIGRSRKTKQLWNSVSGLGSAVRQRTLSMRLVKAPQILGKQYSPLKELPQPVFQRLSSQIYVASLVWGSVSMLRGGRTKERQYTPDHPEYVVLTSALKGGYFIGFFESFCVFLVILSARVVVPGSKLSALSLPRLQIAGIVWISYLIFPLVLVLVQRPLVVRAQHPSPGGLLFAACDILVPPLVYLVVTLGMFQDVGKAATVGSCALVFHVVYAAWLKPWKPGLTRTQVRHKIQETKRMTRELVGDIAQEYAGMMQERAETMQKNAEVDDPAIKNLFLPGNRYRIPLKYEKRGELPRKR</sequence>